<name>A0A0F8ZM02_9ZZZZ</name>
<organism evidence="2">
    <name type="scientific">marine sediment metagenome</name>
    <dbReference type="NCBI Taxonomy" id="412755"/>
    <lineage>
        <taxon>unclassified sequences</taxon>
        <taxon>metagenomes</taxon>
        <taxon>ecological metagenomes</taxon>
    </lineage>
</organism>
<comment type="caution">
    <text evidence="2">The sequence shown here is derived from an EMBL/GenBank/DDBJ whole genome shotgun (WGS) entry which is preliminary data.</text>
</comment>
<protein>
    <submittedName>
        <fullName evidence="2">Uncharacterized protein</fullName>
    </submittedName>
</protein>
<feature type="transmembrane region" description="Helical" evidence="1">
    <location>
        <begin position="12"/>
        <end position="34"/>
    </location>
</feature>
<accession>A0A0F8ZM02</accession>
<gene>
    <name evidence="2" type="ORF">LCGC14_3019080</name>
</gene>
<keyword evidence="1" id="KW-1133">Transmembrane helix</keyword>
<keyword evidence="1" id="KW-0812">Transmembrane</keyword>
<reference evidence="2" key="1">
    <citation type="journal article" date="2015" name="Nature">
        <title>Complex archaea that bridge the gap between prokaryotes and eukaryotes.</title>
        <authorList>
            <person name="Spang A."/>
            <person name="Saw J.H."/>
            <person name="Jorgensen S.L."/>
            <person name="Zaremba-Niedzwiedzka K."/>
            <person name="Martijn J."/>
            <person name="Lind A.E."/>
            <person name="van Eijk R."/>
            <person name="Schleper C."/>
            <person name="Guy L."/>
            <person name="Ettema T.J."/>
        </authorList>
    </citation>
    <scope>NUCLEOTIDE SEQUENCE</scope>
</reference>
<proteinExistence type="predicted"/>
<evidence type="ECO:0000256" key="1">
    <source>
        <dbReference type="SAM" id="Phobius"/>
    </source>
</evidence>
<dbReference type="EMBL" id="LAZR01062708">
    <property type="protein sequence ID" value="KKK60966.1"/>
    <property type="molecule type" value="Genomic_DNA"/>
</dbReference>
<evidence type="ECO:0000313" key="2">
    <source>
        <dbReference type="EMBL" id="KKK60966.1"/>
    </source>
</evidence>
<keyword evidence="1" id="KW-0472">Membrane</keyword>
<sequence length="50" mass="5736">MDECGLFGQYVWLFGYLAVILTLVCILVILDIVIDKKDLDQDKHRGPVKK</sequence>
<dbReference type="AlphaFoldDB" id="A0A0F8ZM02"/>